<feature type="compositionally biased region" description="Gly residues" evidence="5">
    <location>
        <begin position="17"/>
        <end position="44"/>
    </location>
</feature>
<evidence type="ECO:0000256" key="3">
    <source>
        <dbReference type="ARBA" id="ARBA00022801"/>
    </source>
</evidence>
<dbReference type="STRING" id="1210089.GCA_001613165_03922"/>
<dbReference type="GO" id="GO:0008234">
    <property type="term" value="F:cysteine-type peptidase activity"/>
    <property type="evidence" value="ECO:0007669"/>
    <property type="project" value="UniProtKB-KW"/>
</dbReference>
<dbReference type="InterPro" id="IPR000064">
    <property type="entry name" value="NLP_P60_dom"/>
</dbReference>
<keyword evidence="2" id="KW-0645">Protease</keyword>
<evidence type="ECO:0000256" key="1">
    <source>
        <dbReference type="ARBA" id="ARBA00007074"/>
    </source>
</evidence>
<comment type="caution">
    <text evidence="7">The sequence shown here is derived from an EMBL/GenBank/DDBJ whole genome shotgun (WGS) entry which is preliminary data.</text>
</comment>
<comment type="similarity">
    <text evidence="1">Belongs to the peptidase C40 family.</text>
</comment>
<feature type="region of interest" description="Disordered" evidence="5">
    <location>
        <begin position="17"/>
        <end position="52"/>
    </location>
</feature>
<accession>A0A370HCP8</accession>
<dbReference type="InterPro" id="IPR051794">
    <property type="entry name" value="PG_Endopeptidase_C40"/>
</dbReference>
<dbReference type="Proteomes" id="UP000255355">
    <property type="component" value="Unassembled WGS sequence"/>
</dbReference>
<evidence type="ECO:0000313" key="7">
    <source>
        <dbReference type="EMBL" id="RDI54560.1"/>
    </source>
</evidence>
<keyword evidence="4" id="KW-0788">Thiol protease</keyword>
<protein>
    <submittedName>
        <fullName evidence="7">Uncharacterized protein DUF4226</fullName>
    </submittedName>
</protein>
<sequence length="341" mass="35601">MAAGMLPMIASALAGLGGGGAGNGGGTGTGAGASGDSGEGGDGETSGLTPQAQKAIKVLEKLKKVYGDKDTDDPEVKKLRDELGVDRTGKGATATQVKAHRMYQRTAAKAFNTLDNDLVRYMQRLAGNHKLDKKAVVKLLRDTNAELADLGSAAYTKKGQLKVHQILTSALAKAHKIVSGTHADSKAAAREINRLTKQYIYNLAGQKYTSSAAAAGATDNSSPAVQRAVSVALAQQGDPYVWGAVGPHSFDCSGLTSYAARSAGVSIPRTSQEQYRRLPQVHPQNIKPGDLIFPASAFKNGGGPGHVMMYVGNGQCVEAPRPGASVRVVNLPSDYRATRWS</sequence>
<evidence type="ECO:0000313" key="8">
    <source>
        <dbReference type="Proteomes" id="UP000255355"/>
    </source>
</evidence>
<proteinExistence type="inferred from homology"/>
<organism evidence="7 8">
    <name type="scientific">Nocardia mexicana</name>
    <dbReference type="NCBI Taxonomy" id="279262"/>
    <lineage>
        <taxon>Bacteria</taxon>
        <taxon>Bacillati</taxon>
        <taxon>Actinomycetota</taxon>
        <taxon>Actinomycetes</taxon>
        <taxon>Mycobacteriales</taxon>
        <taxon>Nocardiaceae</taxon>
        <taxon>Nocardia</taxon>
    </lineage>
</organism>
<dbReference type="GO" id="GO:0006508">
    <property type="term" value="P:proteolysis"/>
    <property type="evidence" value="ECO:0007669"/>
    <property type="project" value="UniProtKB-KW"/>
</dbReference>
<dbReference type="Pfam" id="PF00877">
    <property type="entry name" value="NLPC_P60"/>
    <property type="match status" value="1"/>
</dbReference>
<dbReference type="PANTHER" id="PTHR47359">
    <property type="entry name" value="PEPTIDOGLYCAN DL-ENDOPEPTIDASE CWLO"/>
    <property type="match status" value="1"/>
</dbReference>
<dbReference type="Pfam" id="PF10774">
    <property type="entry name" value="DUF4226"/>
    <property type="match status" value="1"/>
</dbReference>
<reference evidence="7 8" key="1">
    <citation type="submission" date="2018-07" db="EMBL/GenBank/DDBJ databases">
        <title>Genomic Encyclopedia of Type Strains, Phase IV (KMG-IV): sequencing the most valuable type-strain genomes for metagenomic binning, comparative biology and taxonomic classification.</title>
        <authorList>
            <person name="Goeker M."/>
        </authorList>
    </citation>
    <scope>NUCLEOTIDE SEQUENCE [LARGE SCALE GENOMIC DNA]</scope>
    <source>
        <strain evidence="7 8">DSM 44952</strain>
    </source>
</reference>
<dbReference type="SUPFAM" id="SSF54001">
    <property type="entry name" value="Cysteine proteinases"/>
    <property type="match status" value="1"/>
</dbReference>
<dbReference type="PROSITE" id="PS51935">
    <property type="entry name" value="NLPC_P60"/>
    <property type="match status" value="1"/>
</dbReference>
<feature type="domain" description="NlpC/P60" evidence="6">
    <location>
        <begin position="222"/>
        <end position="341"/>
    </location>
</feature>
<dbReference type="InterPro" id="IPR038765">
    <property type="entry name" value="Papain-like_cys_pep_sf"/>
</dbReference>
<dbReference type="EMBL" id="QQAZ01000002">
    <property type="protein sequence ID" value="RDI54560.1"/>
    <property type="molecule type" value="Genomic_DNA"/>
</dbReference>
<gene>
    <name evidence="7" type="ORF">DFR68_102688</name>
</gene>
<keyword evidence="3" id="KW-0378">Hydrolase</keyword>
<dbReference type="InterPro" id="IPR019710">
    <property type="entry name" value="DUF4226"/>
</dbReference>
<dbReference type="Gene3D" id="3.90.1720.10">
    <property type="entry name" value="endopeptidase domain like (from Nostoc punctiforme)"/>
    <property type="match status" value="1"/>
</dbReference>
<evidence type="ECO:0000256" key="4">
    <source>
        <dbReference type="ARBA" id="ARBA00022807"/>
    </source>
</evidence>
<evidence type="ECO:0000256" key="2">
    <source>
        <dbReference type="ARBA" id="ARBA00022670"/>
    </source>
</evidence>
<evidence type="ECO:0000259" key="6">
    <source>
        <dbReference type="PROSITE" id="PS51935"/>
    </source>
</evidence>
<dbReference type="AlphaFoldDB" id="A0A370HCP8"/>
<keyword evidence="8" id="KW-1185">Reference proteome</keyword>
<dbReference type="PANTHER" id="PTHR47359:SF3">
    <property type="entry name" value="NLP_P60 DOMAIN-CONTAINING PROTEIN-RELATED"/>
    <property type="match status" value="1"/>
</dbReference>
<name>A0A370HCP8_9NOCA</name>
<evidence type="ECO:0000256" key="5">
    <source>
        <dbReference type="SAM" id="MobiDB-lite"/>
    </source>
</evidence>